<dbReference type="GO" id="GO:0009055">
    <property type="term" value="F:electron transfer activity"/>
    <property type="evidence" value="ECO:0007669"/>
    <property type="project" value="InterPro"/>
</dbReference>
<dbReference type="SUPFAM" id="SSF46626">
    <property type="entry name" value="Cytochrome c"/>
    <property type="match status" value="1"/>
</dbReference>
<sequence length="140" mass="15739">MSKPILILSLVIVFFSTNLFAASPRINYLLYCSGCHRPAGEGNPPNVPTLHGELGRMMSIQKMRGYLARVPGSAHAPITNTELTEVLNWMLEEFSADTLPEDFKKLSVEEVTAARSQILADPNKYRADYWKAYDFSDIEK</sequence>
<protein>
    <recommendedName>
        <fullName evidence="3">Cytochrome C</fullName>
    </recommendedName>
</protein>
<dbReference type="GO" id="GO:0020037">
    <property type="term" value="F:heme binding"/>
    <property type="evidence" value="ECO:0007669"/>
    <property type="project" value="InterPro"/>
</dbReference>
<dbReference type="Gene3D" id="1.10.760.10">
    <property type="entry name" value="Cytochrome c-like domain"/>
    <property type="match status" value="1"/>
</dbReference>
<dbReference type="Proteomes" id="UP000219329">
    <property type="component" value="Unassembled WGS sequence"/>
</dbReference>
<dbReference type="AlphaFoldDB" id="A0A2A5WDV1"/>
<dbReference type="EMBL" id="NTJZ01000003">
    <property type="protein sequence ID" value="PDH34649.1"/>
    <property type="molecule type" value="Genomic_DNA"/>
</dbReference>
<gene>
    <name evidence="1" type="ORF">CNF02_04650</name>
</gene>
<evidence type="ECO:0000313" key="2">
    <source>
        <dbReference type="Proteomes" id="UP000219329"/>
    </source>
</evidence>
<dbReference type="InterPro" id="IPR036909">
    <property type="entry name" value="Cyt_c-like_dom_sf"/>
</dbReference>
<reference evidence="1 2" key="1">
    <citation type="submission" date="2017-08" db="EMBL/GenBank/DDBJ databases">
        <title>Fine stratification of microbial communities through a metagenomic profile of the photic zone.</title>
        <authorList>
            <person name="Haro-Moreno J.M."/>
            <person name="Lopez-Perez M."/>
            <person name="De La Torre J."/>
            <person name="Picazo A."/>
            <person name="Camacho A."/>
            <person name="Rodriguez-Valera F."/>
        </authorList>
    </citation>
    <scope>NUCLEOTIDE SEQUENCE [LARGE SCALE GENOMIC DNA]</scope>
    <source>
        <strain evidence="1">MED-G28</strain>
    </source>
</reference>
<organism evidence="1 2">
    <name type="scientific">OM182 bacterium MED-G28</name>
    <dbReference type="NCBI Taxonomy" id="1986256"/>
    <lineage>
        <taxon>Bacteria</taxon>
        <taxon>Pseudomonadati</taxon>
        <taxon>Pseudomonadota</taxon>
        <taxon>Gammaproteobacteria</taxon>
        <taxon>OMG group</taxon>
        <taxon>OM182 clade</taxon>
    </lineage>
</organism>
<name>A0A2A5WDV1_9GAMM</name>
<proteinExistence type="predicted"/>
<evidence type="ECO:0000313" key="1">
    <source>
        <dbReference type="EMBL" id="PDH34649.1"/>
    </source>
</evidence>
<comment type="caution">
    <text evidence="1">The sequence shown here is derived from an EMBL/GenBank/DDBJ whole genome shotgun (WGS) entry which is preliminary data.</text>
</comment>
<accession>A0A2A5WDV1</accession>
<evidence type="ECO:0008006" key="3">
    <source>
        <dbReference type="Google" id="ProtNLM"/>
    </source>
</evidence>